<evidence type="ECO:0000313" key="3">
    <source>
        <dbReference type="Proteomes" id="UP000299102"/>
    </source>
</evidence>
<reference evidence="2 3" key="1">
    <citation type="journal article" date="2019" name="Commun. Biol.">
        <title>The bagworm genome reveals a unique fibroin gene that provides high tensile strength.</title>
        <authorList>
            <person name="Kono N."/>
            <person name="Nakamura H."/>
            <person name="Ohtoshi R."/>
            <person name="Tomita M."/>
            <person name="Numata K."/>
            <person name="Arakawa K."/>
        </authorList>
    </citation>
    <scope>NUCLEOTIDE SEQUENCE [LARGE SCALE GENOMIC DNA]</scope>
</reference>
<comment type="caution">
    <text evidence="2">The sequence shown here is derived from an EMBL/GenBank/DDBJ whole genome shotgun (WGS) entry which is preliminary data.</text>
</comment>
<dbReference type="AlphaFoldDB" id="A0A4C1VC42"/>
<dbReference type="EMBL" id="BGZK01000314">
    <property type="protein sequence ID" value="GBP36100.1"/>
    <property type="molecule type" value="Genomic_DNA"/>
</dbReference>
<sequence>MGTCIPLVLTIPSPVCLVRSVAPPSPCDDERRSPPRLRLSMRAQEQEGRRAGVSIEASSVVLSRVPLALSTGIDAAFRDNSSTRYERASASRENIAAGEDTTDRRVEALTSLPKVRSNHYFIANFDPSTHNIDVRCEKWTERGKQNGRDDNECWSCTGNRLKGDARVCLNEWLSNDHTCTNLNVPQATEKLDSCMLGLYRILTKLPHNRYKLELLAGSYGKQRSRYREYVALGRGVDS</sequence>
<keyword evidence="3" id="KW-1185">Reference proteome</keyword>
<protein>
    <submittedName>
        <fullName evidence="2">Uncharacterized protein</fullName>
    </submittedName>
</protein>
<organism evidence="2 3">
    <name type="scientific">Eumeta variegata</name>
    <name type="common">Bagworm moth</name>
    <name type="synonym">Eumeta japonica</name>
    <dbReference type="NCBI Taxonomy" id="151549"/>
    <lineage>
        <taxon>Eukaryota</taxon>
        <taxon>Metazoa</taxon>
        <taxon>Ecdysozoa</taxon>
        <taxon>Arthropoda</taxon>
        <taxon>Hexapoda</taxon>
        <taxon>Insecta</taxon>
        <taxon>Pterygota</taxon>
        <taxon>Neoptera</taxon>
        <taxon>Endopterygota</taxon>
        <taxon>Lepidoptera</taxon>
        <taxon>Glossata</taxon>
        <taxon>Ditrysia</taxon>
        <taxon>Tineoidea</taxon>
        <taxon>Psychidae</taxon>
        <taxon>Oiketicinae</taxon>
        <taxon>Eumeta</taxon>
    </lineage>
</organism>
<accession>A0A4C1VC42</accession>
<evidence type="ECO:0000313" key="2">
    <source>
        <dbReference type="EMBL" id="GBP36100.1"/>
    </source>
</evidence>
<dbReference type="Proteomes" id="UP000299102">
    <property type="component" value="Unassembled WGS sequence"/>
</dbReference>
<evidence type="ECO:0000256" key="1">
    <source>
        <dbReference type="SAM" id="MobiDB-lite"/>
    </source>
</evidence>
<name>A0A4C1VC42_EUMVA</name>
<feature type="region of interest" description="Disordered" evidence="1">
    <location>
        <begin position="21"/>
        <end position="46"/>
    </location>
</feature>
<dbReference type="OrthoDB" id="417598at2759"/>
<proteinExistence type="predicted"/>
<gene>
    <name evidence="2" type="ORF">EVAR_93793_1</name>
</gene>